<keyword evidence="2" id="KW-0238">DNA-binding</keyword>
<evidence type="ECO:0000313" key="6">
    <source>
        <dbReference type="EMBL" id="EFW05483.1"/>
    </source>
</evidence>
<dbReference type="InterPro" id="IPR036388">
    <property type="entry name" value="WH-like_DNA-bd_sf"/>
</dbReference>
<dbReference type="PROSITE" id="PS51464">
    <property type="entry name" value="SIS"/>
    <property type="match status" value="1"/>
</dbReference>
<evidence type="ECO:0000259" key="5">
    <source>
        <dbReference type="PROSITE" id="PS51464"/>
    </source>
</evidence>
<protein>
    <recommendedName>
        <fullName evidence="8">MurR/RpiR family transcriptional regulator</fullName>
    </recommendedName>
</protein>
<dbReference type="InterPro" id="IPR046348">
    <property type="entry name" value="SIS_dom_sf"/>
</dbReference>
<evidence type="ECO:0000259" key="4">
    <source>
        <dbReference type="PROSITE" id="PS51071"/>
    </source>
</evidence>
<evidence type="ECO:0000256" key="2">
    <source>
        <dbReference type="ARBA" id="ARBA00023125"/>
    </source>
</evidence>
<dbReference type="GO" id="GO:1901135">
    <property type="term" value="P:carbohydrate derivative metabolic process"/>
    <property type="evidence" value="ECO:0007669"/>
    <property type="project" value="InterPro"/>
</dbReference>
<proteinExistence type="predicted"/>
<dbReference type="Gene3D" id="1.10.10.10">
    <property type="entry name" value="Winged helix-like DNA-binding domain superfamily/Winged helix DNA-binding domain"/>
    <property type="match status" value="1"/>
</dbReference>
<dbReference type="InterPro" id="IPR001347">
    <property type="entry name" value="SIS_dom"/>
</dbReference>
<dbReference type="Proteomes" id="UP000003157">
    <property type="component" value="Unassembled WGS sequence"/>
</dbReference>
<name>E7G942_9FIRM</name>
<feature type="domain" description="HTH rpiR-type" evidence="4">
    <location>
        <begin position="1"/>
        <end position="76"/>
    </location>
</feature>
<comment type="caution">
    <text evidence="6">The sequence shown here is derived from an EMBL/GenBank/DDBJ whole genome shotgun (WGS) entry which is preliminary data.</text>
</comment>
<dbReference type="InterPro" id="IPR000281">
    <property type="entry name" value="HTH_RpiR"/>
</dbReference>
<keyword evidence="3" id="KW-0804">Transcription</keyword>
<feature type="domain" description="SIS" evidence="5">
    <location>
        <begin position="125"/>
        <end position="266"/>
    </location>
</feature>
<keyword evidence="7" id="KW-1185">Reference proteome</keyword>
<evidence type="ECO:0008006" key="8">
    <source>
        <dbReference type="Google" id="ProtNLM"/>
    </source>
</evidence>
<dbReference type="Gene3D" id="3.40.50.10490">
    <property type="entry name" value="Glucose-6-phosphate isomerase like protein, domain 1"/>
    <property type="match status" value="1"/>
</dbReference>
<dbReference type="AlphaFoldDB" id="E7G942"/>
<dbReference type="HOGENOM" id="CLU_055769_2_1_9"/>
<dbReference type="eggNOG" id="COG1737">
    <property type="taxonomic scope" value="Bacteria"/>
</dbReference>
<dbReference type="SUPFAM" id="SSF53697">
    <property type="entry name" value="SIS domain"/>
    <property type="match status" value="1"/>
</dbReference>
<evidence type="ECO:0000313" key="7">
    <source>
        <dbReference type="Proteomes" id="UP000003157"/>
    </source>
</evidence>
<reference evidence="6 7" key="1">
    <citation type="submission" date="2010-12" db="EMBL/GenBank/DDBJ databases">
        <title>The Genome Sequence of Coprobacillus sp. strain 29_1.</title>
        <authorList>
            <consortium name="The Broad Institute Genome Sequencing Platform"/>
            <person name="Earl A."/>
            <person name="Ward D."/>
            <person name="Feldgarden M."/>
            <person name="Gevers D."/>
            <person name="Daigneault M."/>
            <person name="Sibley C.D."/>
            <person name="White A."/>
            <person name="Strauss J."/>
            <person name="Allen-Vercoe E."/>
            <person name="Young S.K."/>
            <person name="Zeng Q."/>
            <person name="Gargeya S."/>
            <person name="Fitzgerald M."/>
            <person name="Haas B."/>
            <person name="Abouelleil A."/>
            <person name="Alvarado L."/>
            <person name="Arachchi H.M."/>
            <person name="Berlin A."/>
            <person name="Brown A."/>
            <person name="Chapman S.B."/>
            <person name="Chen Z."/>
            <person name="Dunbar C."/>
            <person name="Freedman E."/>
            <person name="Gearin G."/>
            <person name="Gellesch M."/>
            <person name="Goldberg J."/>
            <person name="Griggs A."/>
            <person name="Gujja S."/>
            <person name="Heilman E."/>
            <person name="Heiman D."/>
            <person name="Howarth C."/>
            <person name="Larson L."/>
            <person name="Lui A."/>
            <person name="MacDonald P.J.P."/>
            <person name="Mehta T."/>
            <person name="Montmayeur A."/>
            <person name="Murphy C."/>
            <person name="Neiman D."/>
            <person name="Pearson M."/>
            <person name="Priest M."/>
            <person name="Roberts A."/>
            <person name="Saif S."/>
            <person name="Shea T."/>
            <person name="Shenoy N."/>
            <person name="Sisk P."/>
            <person name="Stolte C."/>
            <person name="Sykes S."/>
            <person name="White J."/>
            <person name="Yandava C."/>
            <person name="Nusbaum C."/>
            <person name="Birren B."/>
        </authorList>
    </citation>
    <scope>NUCLEOTIDE SEQUENCE [LARGE SCALE GENOMIC DNA]</scope>
    <source>
        <strain evidence="6 7">29_1</strain>
    </source>
</reference>
<evidence type="ECO:0000256" key="3">
    <source>
        <dbReference type="ARBA" id="ARBA00023163"/>
    </source>
</evidence>
<dbReference type="EMBL" id="ADKX01000023">
    <property type="protein sequence ID" value="EFW05483.1"/>
    <property type="molecule type" value="Genomic_DNA"/>
</dbReference>
<dbReference type="PANTHER" id="PTHR30514">
    <property type="entry name" value="GLUCOKINASE"/>
    <property type="match status" value="1"/>
</dbReference>
<dbReference type="SUPFAM" id="SSF46689">
    <property type="entry name" value="Homeodomain-like"/>
    <property type="match status" value="1"/>
</dbReference>
<dbReference type="GO" id="GO:0003700">
    <property type="term" value="F:DNA-binding transcription factor activity"/>
    <property type="evidence" value="ECO:0007669"/>
    <property type="project" value="InterPro"/>
</dbReference>
<dbReference type="OrthoDB" id="3684496at2"/>
<dbReference type="PROSITE" id="PS51071">
    <property type="entry name" value="HTH_RPIR"/>
    <property type="match status" value="1"/>
</dbReference>
<sequence>MLVKEKLMMREEFSEVDIAIANYVLEREYQLKQDSVRRIAQETYVSPSSIIRFCQKLGYEGYNDFRDDYLKELKYLSSHFKNIDPNFPFKRTDKNTVVANKLATLYEETIQDCLSLIHHDSLQQAINMLNKAKHIYICASGAQVELASVFKVKMMKIGKGVVVYSHAEDIYYQACYCEQDSCFIMISYSGETDKILKVAKKIKERGIDGLAMTSYGNNTLSSLIDCCLYVSTREKLVSNLGTFGLNICIMYLLDVLYSNCFNSDYENNLDKKIKNSLAFEKSERIGGRHSDNPILKEE</sequence>
<dbReference type="STRING" id="100884.GCA_000269565_03122"/>
<dbReference type="Pfam" id="PF01418">
    <property type="entry name" value="HTH_6"/>
    <property type="match status" value="1"/>
</dbReference>
<dbReference type="GeneID" id="78230915"/>
<dbReference type="RefSeq" id="WP_008788396.1">
    <property type="nucleotide sequence ID" value="NZ_AKCB01000002.1"/>
</dbReference>
<gene>
    <name evidence="6" type="ORF">HMPREF9488_01280</name>
</gene>
<dbReference type="Pfam" id="PF01380">
    <property type="entry name" value="SIS"/>
    <property type="match status" value="1"/>
</dbReference>
<evidence type="ECO:0000256" key="1">
    <source>
        <dbReference type="ARBA" id="ARBA00023015"/>
    </source>
</evidence>
<dbReference type="InterPro" id="IPR035472">
    <property type="entry name" value="RpiR-like_SIS"/>
</dbReference>
<dbReference type="PANTHER" id="PTHR30514:SF10">
    <property type="entry name" value="MURR_RPIR FAMILY TRANSCRIPTIONAL REGULATOR"/>
    <property type="match status" value="1"/>
</dbReference>
<dbReference type="GO" id="GO:0097367">
    <property type="term" value="F:carbohydrate derivative binding"/>
    <property type="evidence" value="ECO:0007669"/>
    <property type="project" value="InterPro"/>
</dbReference>
<accession>E7G942</accession>
<dbReference type="GO" id="GO:0003677">
    <property type="term" value="F:DNA binding"/>
    <property type="evidence" value="ECO:0007669"/>
    <property type="project" value="UniProtKB-KW"/>
</dbReference>
<keyword evidence="1" id="KW-0805">Transcription regulation</keyword>
<dbReference type="CDD" id="cd05013">
    <property type="entry name" value="SIS_RpiR"/>
    <property type="match status" value="1"/>
</dbReference>
<dbReference type="InterPro" id="IPR047640">
    <property type="entry name" value="RpiR-like"/>
</dbReference>
<dbReference type="InterPro" id="IPR009057">
    <property type="entry name" value="Homeodomain-like_sf"/>
</dbReference>
<organism evidence="6 7">
    <name type="scientific">Coprobacillus cateniformis</name>
    <dbReference type="NCBI Taxonomy" id="100884"/>
    <lineage>
        <taxon>Bacteria</taxon>
        <taxon>Bacillati</taxon>
        <taxon>Bacillota</taxon>
        <taxon>Erysipelotrichia</taxon>
        <taxon>Erysipelotrichales</taxon>
        <taxon>Coprobacillaceae</taxon>
        <taxon>Coprobacillus</taxon>
    </lineage>
</organism>